<feature type="domain" description="Carbohydrate kinase FGGY N-terminal" evidence="8">
    <location>
        <begin position="4"/>
        <end position="249"/>
    </location>
</feature>
<dbReference type="InterPro" id="IPR018485">
    <property type="entry name" value="FGGY_C"/>
</dbReference>
<dbReference type="GO" id="GO:0005524">
    <property type="term" value="F:ATP binding"/>
    <property type="evidence" value="ECO:0007669"/>
    <property type="project" value="UniProtKB-KW"/>
</dbReference>
<dbReference type="STRING" id="52689.AKG39_09985"/>
<evidence type="ECO:0000256" key="4">
    <source>
        <dbReference type="ARBA" id="ARBA00022777"/>
    </source>
</evidence>
<dbReference type="InterPro" id="IPR018483">
    <property type="entry name" value="Carb_kinase_FGGY_CS"/>
</dbReference>
<name>A0A0L6U2C0_9FIRM</name>
<keyword evidence="11" id="KW-1185">Reference proteome</keyword>
<sequence>MKKYVLVISAGANEIKASIYDKNFNIIAKAFEKFTQFTPENDRVEHDAMEIYDKSVKLCKKAMTDSNIEADEIISLGITNQRSTCLVWDKNTGEPLYHAITWQDNRTYAKCREINAGPWGERARKAMGWKVSPAYSSLTLNWYIENVPLIKEKIRAGEALFGTIDTWLIWKLTGGKKHVVSYSNASLMGSFKLKTESWYTEFLDTLEISTEIYPEVVNDTGDFGETKKEIFGGEISIGSDIGDQQAALFAVCCNTRGTCKIMNQAVSIIDIYMGNECVISDFGLNTVIAWKIGKKTEYALEGFDSETGSVLQWLQEGLGIISNSLESEMIARSAEDTNGVYFIPALAGISVPYHDSFARGTIFGINRGTTNAHLVRAALEGIVYRLKDILDAVEKETWIKIDYIRVVGTDAKNDLLSQMMADMLNAWVDRPFLIEADSLGAAQLAGLATGFWTVEDFHDSLKIEKSFESEITEEERTVKYAGWCEALNRSLGWNHTPYKKEN</sequence>
<evidence type="ECO:0000259" key="8">
    <source>
        <dbReference type="Pfam" id="PF00370"/>
    </source>
</evidence>
<keyword evidence="5" id="KW-0067">ATP-binding</keyword>
<dbReference type="GO" id="GO:0006071">
    <property type="term" value="P:glycerol metabolic process"/>
    <property type="evidence" value="ECO:0007669"/>
    <property type="project" value="TreeGrafter"/>
</dbReference>
<evidence type="ECO:0000313" key="11">
    <source>
        <dbReference type="Proteomes" id="UP000036873"/>
    </source>
</evidence>
<dbReference type="PATRIC" id="fig|52689.4.peg.1208"/>
<dbReference type="OrthoDB" id="9805576at2"/>
<evidence type="ECO:0000256" key="5">
    <source>
        <dbReference type="ARBA" id="ARBA00022840"/>
    </source>
</evidence>
<protein>
    <recommendedName>
        <fullName evidence="6">ATP:glycerol 3-phosphotransferase</fullName>
    </recommendedName>
</protein>
<reference evidence="11" key="1">
    <citation type="submission" date="2015-07" db="EMBL/GenBank/DDBJ databases">
        <title>Draft genome sequence of Acetobacterium bakii DSM 8293, a potential psychrophilic chemical producer through syngas fermentation.</title>
        <authorList>
            <person name="Song Y."/>
            <person name="Hwang S."/>
            <person name="Cho B.-K."/>
        </authorList>
    </citation>
    <scope>NUCLEOTIDE SEQUENCE [LARGE SCALE GENOMIC DNA]</scope>
    <source>
        <strain evidence="11">DSM 8239</strain>
    </source>
</reference>
<gene>
    <name evidence="10" type="primary">glpK</name>
    <name evidence="10" type="ORF">AKG39_09985</name>
</gene>
<dbReference type="PIRSF" id="PIRSF000538">
    <property type="entry name" value="GlpK"/>
    <property type="match status" value="1"/>
</dbReference>
<dbReference type="Proteomes" id="UP000036873">
    <property type="component" value="Unassembled WGS sequence"/>
</dbReference>
<evidence type="ECO:0000313" key="10">
    <source>
        <dbReference type="EMBL" id="KNZ41930.1"/>
    </source>
</evidence>
<evidence type="ECO:0000256" key="2">
    <source>
        <dbReference type="ARBA" id="ARBA00022679"/>
    </source>
</evidence>
<dbReference type="GO" id="GO:0004370">
    <property type="term" value="F:glycerol kinase activity"/>
    <property type="evidence" value="ECO:0007669"/>
    <property type="project" value="TreeGrafter"/>
</dbReference>
<keyword evidence="4 7" id="KW-0418">Kinase</keyword>
<dbReference type="CDD" id="cd07769">
    <property type="entry name" value="ASKHA_NBD_FGGY_GK"/>
    <property type="match status" value="1"/>
</dbReference>
<evidence type="ECO:0000256" key="7">
    <source>
        <dbReference type="RuleBase" id="RU003733"/>
    </source>
</evidence>
<dbReference type="EMBL" id="LGYO01000022">
    <property type="protein sequence ID" value="KNZ41930.1"/>
    <property type="molecule type" value="Genomic_DNA"/>
</dbReference>
<dbReference type="InterPro" id="IPR018484">
    <property type="entry name" value="FGGY_N"/>
</dbReference>
<dbReference type="Pfam" id="PF02782">
    <property type="entry name" value="FGGY_C"/>
    <property type="match status" value="1"/>
</dbReference>
<evidence type="ECO:0000259" key="9">
    <source>
        <dbReference type="Pfam" id="PF02782"/>
    </source>
</evidence>
<dbReference type="AlphaFoldDB" id="A0A0L6U2C0"/>
<dbReference type="SUPFAM" id="SSF53067">
    <property type="entry name" value="Actin-like ATPase domain"/>
    <property type="match status" value="2"/>
</dbReference>
<dbReference type="PANTHER" id="PTHR10196">
    <property type="entry name" value="SUGAR KINASE"/>
    <property type="match status" value="1"/>
</dbReference>
<dbReference type="Pfam" id="PF00370">
    <property type="entry name" value="FGGY_N"/>
    <property type="match status" value="1"/>
</dbReference>
<comment type="caution">
    <text evidence="10">The sequence shown here is derived from an EMBL/GenBank/DDBJ whole genome shotgun (WGS) entry which is preliminary data.</text>
</comment>
<dbReference type="PROSITE" id="PS00445">
    <property type="entry name" value="FGGY_KINASES_2"/>
    <property type="match status" value="1"/>
</dbReference>
<evidence type="ECO:0000256" key="3">
    <source>
        <dbReference type="ARBA" id="ARBA00022741"/>
    </source>
</evidence>
<dbReference type="InterPro" id="IPR000577">
    <property type="entry name" value="Carb_kinase_FGGY"/>
</dbReference>
<accession>A0A0L6U2C0</accession>
<dbReference type="RefSeq" id="WP_050740246.1">
    <property type="nucleotide sequence ID" value="NZ_LGYO01000022.1"/>
</dbReference>
<dbReference type="InterPro" id="IPR043129">
    <property type="entry name" value="ATPase_NBD"/>
</dbReference>
<dbReference type="PANTHER" id="PTHR10196:SF69">
    <property type="entry name" value="GLYCEROL KINASE"/>
    <property type="match status" value="1"/>
</dbReference>
<dbReference type="Gene3D" id="3.30.420.40">
    <property type="match status" value="2"/>
</dbReference>
<comment type="similarity">
    <text evidence="1 7">Belongs to the FGGY kinase family.</text>
</comment>
<organism evidence="10 11">
    <name type="scientific">Acetobacterium bakii</name>
    <dbReference type="NCBI Taxonomy" id="52689"/>
    <lineage>
        <taxon>Bacteria</taxon>
        <taxon>Bacillati</taxon>
        <taxon>Bacillota</taxon>
        <taxon>Clostridia</taxon>
        <taxon>Eubacteriales</taxon>
        <taxon>Eubacteriaceae</taxon>
        <taxon>Acetobacterium</taxon>
    </lineage>
</organism>
<keyword evidence="2 7" id="KW-0808">Transferase</keyword>
<keyword evidence="3" id="KW-0547">Nucleotide-binding</keyword>
<feature type="domain" description="Carbohydrate kinase FGGY C-terminal" evidence="9">
    <location>
        <begin position="271"/>
        <end position="448"/>
    </location>
</feature>
<evidence type="ECO:0000256" key="6">
    <source>
        <dbReference type="ARBA" id="ARBA00043149"/>
    </source>
</evidence>
<evidence type="ECO:0000256" key="1">
    <source>
        <dbReference type="ARBA" id="ARBA00009156"/>
    </source>
</evidence>
<dbReference type="GO" id="GO:0005829">
    <property type="term" value="C:cytosol"/>
    <property type="evidence" value="ECO:0007669"/>
    <property type="project" value="TreeGrafter"/>
</dbReference>
<proteinExistence type="inferred from homology"/>